<accession>A0ACC3N5E9</accession>
<keyword evidence="2" id="KW-1185">Reference proteome</keyword>
<reference evidence="1" key="1">
    <citation type="submission" date="2023-07" db="EMBL/GenBank/DDBJ databases">
        <title>Black Yeasts Isolated from many extreme environments.</title>
        <authorList>
            <person name="Coleine C."/>
            <person name="Stajich J.E."/>
            <person name="Selbmann L."/>
        </authorList>
    </citation>
    <scope>NUCLEOTIDE SEQUENCE</scope>
    <source>
        <strain evidence="1">CCFEE 5714</strain>
    </source>
</reference>
<evidence type="ECO:0000313" key="1">
    <source>
        <dbReference type="EMBL" id="KAK3710247.1"/>
    </source>
</evidence>
<dbReference type="EMBL" id="JAUTXU010000086">
    <property type="protein sequence ID" value="KAK3710247.1"/>
    <property type="molecule type" value="Genomic_DNA"/>
</dbReference>
<dbReference type="Proteomes" id="UP001281147">
    <property type="component" value="Unassembled WGS sequence"/>
</dbReference>
<evidence type="ECO:0000313" key="2">
    <source>
        <dbReference type="Proteomes" id="UP001281147"/>
    </source>
</evidence>
<organism evidence="1 2">
    <name type="scientific">Vermiconidia calcicola</name>
    <dbReference type="NCBI Taxonomy" id="1690605"/>
    <lineage>
        <taxon>Eukaryota</taxon>
        <taxon>Fungi</taxon>
        <taxon>Dikarya</taxon>
        <taxon>Ascomycota</taxon>
        <taxon>Pezizomycotina</taxon>
        <taxon>Dothideomycetes</taxon>
        <taxon>Dothideomycetidae</taxon>
        <taxon>Mycosphaerellales</taxon>
        <taxon>Extremaceae</taxon>
        <taxon>Vermiconidia</taxon>
    </lineage>
</organism>
<sequence>MATTFLNVSPETTPHGLDRAPLDTHIPLDPNQKASKGRSEQHGSSKRRRLSKLLPSKLQRKVDDHVARTRGDESPPEAGTVMAPVIAPAPATDNQNDRFSGKAKQESKLPPLKEFINIPVDTVKGLVHKRGEDEFAENMANPEISHGASVNLVLAQEKMEASTDHQEREQAQQDFAALKASRQASFIRWTMDRHVRKVKNVQAQQVTWHGRREFVQIEGGKKIMHWLYYGHNVRLFLLSCNLPVGWNTSLNGHYQCVKNTTKDVQVLQYNLSRHSGRYIGASSELPEPTQQALIAGVERALLTSTPAQSLTIKLMSIAYWENPKVTGAYAAVYCVLCMLNYIPRAVILYVVYATLRARYYPPTIPELRQKLERAEDEQARAQDITELIEQHGSRGWVSALIERQGPTTQLQLEDFANLMERLKNFYEWRDPRRTTFSLATMLLLWLMITFTPLWLLVKAFFFYVGLLFFVVLPISYHWPNYRLLVSPWTWLLWKVPTHGEWAIDRLQAEAAQRLPKQTPHATSPTAGSDTAEPAIGPSPDPQKSQPATPPEEEAPRGSLRINRYRCIYRSMRGNLYLDADSLRFEMPIISTEKWRLSYAKLKSMQKVIGSDSISSGEDIIFIDVEDREYRVSALTVRDEVFTQIIAYSNIEWQIAG</sequence>
<proteinExistence type="predicted"/>
<gene>
    <name evidence="1" type="ORF">LTR37_010468</name>
</gene>
<name>A0ACC3N5E9_9PEZI</name>
<protein>
    <submittedName>
        <fullName evidence="1">Uncharacterized protein</fullName>
    </submittedName>
</protein>
<comment type="caution">
    <text evidence="1">The sequence shown here is derived from an EMBL/GenBank/DDBJ whole genome shotgun (WGS) entry which is preliminary data.</text>
</comment>